<sequence length="53" mass="5799">MAGSSLLSIQFSYPRARVVRTGRKQYRAAGSATPSARANYARRRGGNVVCILR</sequence>
<dbReference type="EMBL" id="MVBN01000005">
    <property type="protein sequence ID" value="OOK72976.1"/>
    <property type="molecule type" value="Genomic_DNA"/>
</dbReference>
<reference evidence="3 4" key="1">
    <citation type="submission" date="2017-02" db="EMBL/GenBank/DDBJ databases">
        <title>Complete genome sequences of Mycobacterium kansasii strains isolated from rhesus macaques.</title>
        <authorList>
            <person name="Panda A."/>
            <person name="Nagaraj S."/>
            <person name="Zhao X."/>
            <person name="Tettelin H."/>
            <person name="Detolla L.J."/>
        </authorList>
    </citation>
    <scope>NUCLEOTIDE SEQUENCE [LARGE SCALE GENOMIC DNA]</scope>
    <source>
        <strain evidence="1 3">11-3469</strain>
        <strain evidence="2 4">11-3813</strain>
    </source>
</reference>
<organism evidence="1 3">
    <name type="scientific">Mycobacterium kansasii</name>
    <dbReference type="NCBI Taxonomy" id="1768"/>
    <lineage>
        <taxon>Bacteria</taxon>
        <taxon>Bacillati</taxon>
        <taxon>Actinomycetota</taxon>
        <taxon>Actinomycetes</taxon>
        <taxon>Mycobacteriales</taxon>
        <taxon>Mycobacteriaceae</taxon>
        <taxon>Mycobacterium</taxon>
    </lineage>
</organism>
<proteinExistence type="predicted"/>
<gene>
    <name evidence="1" type="ORF">BZL29_4957</name>
    <name evidence="2" type="ORF">BZL30_3256</name>
</gene>
<name>A0A1V3X2A9_MYCKA</name>
<dbReference type="EMBL" id="MVBM01000003">
    <property type="protein sequence ID" value="OOK76156.1"/>
    <property type="molecule type" value="Genomic_DNA"/>
</dbReference>
<evidence type="ECO:0000313" key="4">
    <source>
        <dbReference type="Proteomes" id="UP000189229"/>
    </source>
</evidence>
<comment type="caution">
    <text evidence="1">The sequence shown here is derived from an EMBL/GenBank/DDBJ whole genome shotgun (WGS) entry which is preliminary data.</text>
</comment>
<evidence type="ECO:0000313" key="2">
    <source>
        <dbReference type="EMBL" id="OOK76156.1"/>
    </source>
</evidence>
<dbReference type="Proteomes" id="UP000188532">
    <property type="component" value="Unassembled WGS sequence"/>
</dbReference>
<evidence type="ECO:0000313" key="1">
    <source>
        <dbReference type="EMBL" id="OOK72976.1"/>
    </source>
</evidence>
<protein>
    <submittedName>
        <fullName evidence="1">Uncharacterized protein</fullName>
    </submittedName>
</protein>
<dbReference type="Proteomes" id="UP000189229">
    <property type="component" value="Unassembled WGS sequence"/>
</dbReference>
<accession>A0A1V3X2A9</accession>
<evidence type="ECO:0000313" key="3">
    <source>
        <dbReference type="Proteomes" id="UP000188532"/>
    </source>
</evidence>
<dbReference type="AlphaFoldDB" id="A0A1V3X2A9"/>